<dbReference type="InterPro" id="IPR016181">
    <property type="entry name" value="Acyl_CoA_acyltransferase"/>
</dbReference>
<dbReference type="InterPro" id="IPR039143">
    <property type="entry name" value="GNPNAT1-like"/>
</dbReference>
<dbReference type="Gene3D" id="3.40.630.30">
    <property type="match status" value="1"/>
</dbReference>
<name>A0A3B1AIT8_9ZZZZ</name>
<keyword evidence="2" id="KW-0808">Transferase</keyword>
<dbReference type="EMBL" id="UOFT01000027">
    <property type="protein sequence ID" value="VAW92586.1"/>
    <property type="molecule type" value="Genomic_DNA"/>
</dbReference>
<dbReference type="PANTHER" id="PTHR13355">
    <property type="entry name" value="GLUCOSAMINE 6-PHOSPHATE N-ACETYLTRANSFERASE"/>
    <property type="match status" value="1"/>
</dbReference>
<organism evidence="2">
    <name type="scientific">hydrothermal vent metagenome</name>
    <dbReference type="NCBI Taxonomy" id="652676"/>
    <lineage>
        <taxon>unclassified sequences</taxon>
        <taxon>metagenomes</taxon>
        <taxon>ecological metagenomes</taxon>
    </lineage>
</organism>
<feature type="domain" description="N-acetyltransferase" evidence="1">
    <location>
        <begin position="4"/>
        <end position="141"/>
    </location>
</feature>
<protein>
    <submittedName>
        <fullName evidence="2">GNAT family acetyltransferase YjcF</fullName>
    </submittedName>
</protein>
<evidence type="ECO:0000259" key="1">
    <source>
        <dbReference type="PROSITE" id="PS51186"/>
    </source>
</evidence>
<dbReference type="Pfam" id="PF13673">
    <property type="entry name" value="Acetyltransf_10"/>
    <property type="match status" value="1"/>
</dbReference>
<accession>A0A3B1AIT8</accession>
<dbReference type="AlphaFoldDB" id="A0A3B1AIT8"/>
<dbReference type="PROSITE" id="PS51186">
    <property type="entry name" value="GNAT"/>
    <property type="match status" value="1"/>
</dbReference>
<dbReference type="PANTHER" id="PTHR13355:SF11">
    <property type="entry name" value="GLUCOSAMINE 6-PHOSPHATE N-ACETYLTRANSFERASE"/>
    <property type="match status" value="1"/>
</dbReference>
<dbReference type="InterPro" id="IPR000182">
    <property type="entry name" value="GNAT_dom"/>
</dbReference>
<gene>
    <name evidence="2" type="ORF">MNBD_GAMMA23-2428</name>
</gene>
<dbReference type="GO" id="GO:0004343">
    <property type="term" value="F:glucosamine 6-phosphate N-acetyltransferase activity"/>
    <property type="evidence" value="ECO:0007669"/>
    <property type="project" value="TreeGrafter"/>
</dbReference>
<dbReference type="CDD" id="cd04301">
    <property type="entry name" value="NAT_SF"/>
    <property type="match status" value="1"/>
</dbReference>
<evidence type="ECO:0000313" key="2">
    <source>
        <dbReference type="EMBL" id="VAW92586.1"/>
    </source>
</evidence>
<dbReference type="SUPFAM" id="SSF55729">
    <property type="entry name" value="Acyl-CoA N-acyltransferases (Nat)"/>
    <property type="match status" value="1"/>
</dbReference>
<proteinExistence type="predicted"/>
<sequence>MPNYLIKECAWESCKHQLSDIRRQVFINEQKVPEELEWDGFDESAQHVVALNKQQQAVATGRVKPDGHIGRMAVLKNYRQQGIGSKILLALLDIAQQQNISKVFLHAQVTAILFYERHGFVCDSEQFMDAGIPHKSMIKEL</sequence>
<reference evidence="2" key="1">
    <citation type="submission" date="2018-06" db="EMBL/GenBank/DDBJ databases">
        <authorList>
            <person name="Zhirakovskaya E."/>
        </authorList>
    </citation>
    <scope>NUCLEOTIDE SEQUENCE</scope>
</reference>